<keyword evidence="3" id="KW-1185">Reference proteome</keyword>
<dbReference type="PATRIC" id="fig|45070.6.peg.167"/>
<evidence type="ECO:0000313" key="2">
    <source>
        <dbReference type="EMBL" id="KTD39394.1"/>
    </source>
</evidence>
<sequence length="399" mass="45256">MKFKFYEYTDQSKMPPLIESTAVAQNHSNGRGYFTIEHLREHQRIFIAGYNILVGSFLKRNYIFKDDRTKVSRKQLKKAHIFPDDGTLLVEGRLAFWDSIYKRDVAKMDKNPLRRSKIYEKDTSVVDKQLASSNPTEQSPQPEEAESSKGFSIKGLSRTRVLKVGKYNLRVESILKRHYTFVDDGQKVPKELLREAIIFPDGTVTVNKRAVTWSGSKKEHQSAIKIGDENPITRGGFLKRTYYDLETGEQIAREALKHAQIDEDAGIVKLSGKVLVRKLPPVEQQISSYPLQPVTIMDVNSEEEGAVKRKWEQIGTPSNTGFFSLPLPKKPCLQIEPIQEPLQAQESEEVESVSPDSCDISPEFWSIIADLGMENAILSQIGFSSPLDEEVSSPFNFNI</sequence>
<dbReference type="Proteomes" id="UP000054725">
    <property type="component" value="Unassembled WGS sequence"/>
</dbReference>
<comment type="caution">
    <text evidence="2">The sequence shown here is derived from an EMBL/GenBank/DDBJ whole genome shotgun (WGS) entry which is preliminary data.</text>
</comment>
<dbReference type="EMBL" id="LNYO01000001">
    <property type="protein sequence ID" value="KTD39394.1"/>
    <property type="molecule type" value="Genomic_DNA"/>
</dbReference>
<protein>
    <submittedName>
        <fullName evidence="2">Uncharacterized protein</fullName>
    </submittedName>
</protein>
<gene>
    <name evidence="2" type="ORF">Lnau_0161</name>
</gene>
<evidence type="ECO:0000256" key="1">
    <source>
        <dbReference type="SAM" id="MobiDB-lite"/>
    </source>
</evidence>
<feature type="region of interest" description="Disordered" evidence="1">
    <location>
        <begin position="129"/>
        <end position="150"/>
    </location>
</feature>
<reference evidence="2 3" key="1">
    <citation type="submission" date="2015-11" db="EMBL/GenBank/DDBJ databases">
        <title>Genomic analysis of 38 Legionella species identifies large and diverse effector repertoires.</title>
        <authorList>
            <person name="Burstein D."/>
            <person name="Amaro F."/>
            <person name="Zusman T."/>
            <person name="Lifshitz Z."/>
            <person name="Cohen O."/>
            <person name="Gilbert J.A."/>
            <person name="Pupko T."/>
            <person name="Shuman H.A."/>
            <person name="Segal G."/>
        </authorList>
    </citation>
    <scope>NUCLEOTIDE SEQUENCE [LARGE SCALE GENOMIC DNA]</scope>
    <source>
        <strain evidence="2 3">ATCC 49506</strain>
    </source>
</reference>
<proteinExistence type="predicted"/>
<name>A0A0W0X484_9GAMM</name>
<accession>A0A0W0X484</accession>
<dbReference type="OrthoDB" id="5634865at2"/>
<dbReference type="RefSeq" id="WP_058503249.1">
    <property type="nucleotide sequence ID" value="NZ_CAAAIF010000002.1"/>
</dbReference>
<dbReference type="AlphaFoldDB" id="A0A0W0X484"/>
<evidence type="ECO:0000313" key="3">
    <source>
        <dbReference type="Proteomes" id="UP000054725"/>
    </source>
</evidence>
<organism evidence="2 3">
    <name type="scientific">Legionella nautarum</name>
    <dbReference type="NCBI Taxonomy" id="45070"/>
    <lineage>
        <taxon>Bacteria</taxon>
        <taxon>Pseudomonadati</taxon>
        <taxon>Pseudomonadota</taxon>
        <taxon>Gammaproteobacteria</taxon>
        <taxon>Legionellales</taxon>
        <taxon>Legionellaceae</taxon>
        <taxon>Legionella</taxon>
    </lineage>
</organism>